<feature type="transmembrane region" description="Helical" evidence="1">
    <location>
        <begin position="31"/>
        <end position="50"/>
    </location>
</feature>
<keyword evidence="1" id="KW-0812">Transmembrane</keyword>
<accession>A0ABS3FKJ2</accession>
<protein>
    <submittedName>
        <fullName evidence="2">Uncharacterized protein</fullName>
    </submittedName>
</protein>
<keyword evidence="3" id="KW-1185">Reference proteome</keyword>
<proteinExistence type="predicted"/>
<comment type="caution">
    <text evidence="2">The sequence shown here is derived from an EMBL/GenBank/DDBJ whole genome shotgun (WGS) entry which is preliminary data.</text>
</comment>
<organism evidence="2 3">
    <name type="scientific">Phormidium pseudopriestleyi FRX01</name>
    <dbReference type="NCBI Taxonomy" id="1759528"/>
    <lineage>
        <taxon>Bacteria</taxon>
        <taxon>Bacillati</taxon>
        <taxon>Cyanobacteriota</taxon>
        <taxon>Cyanophyceae</taxon>
        <taxon>Oscillatoriophycideae</taxon>
        <taxon>Oscillatoriales</taxon>
        <taxon>Oscillatoriaceae</taxon>
        <taxon>Phormidium</taxon>
    </lineage>
</organism>
<name>A0ABS3FKJ2_9CYAN</name>
<keyword evidence="1" id="KW-1133">Transmembrane helix</keyword>
<evidence type="ECO:0000313" key="2">
    <source>
        <dbReference type="EMBL" id="MBO0347563.1"/>
    </source>
</evidence>
<dbReference type="EMBL" id="JAFLQW010000007">
    <property type="protein sequence ID" value="MBO0347563.1"/>
    <property type="molecule type" value="Genomic_DNA"/>
</dbReference>
<sequence length="68" mass="7741">MSANKFHESLEVPCLDSVQRSAQFLPDRPSYHWFFLLSSGDGAIAFFLLLSPCGKLVENFTNFFITHD</sequence>
<gene>
    <name evidence="2" type="ORF">J0895_00250</name>
</gene>
<evidence type="ECO:0000256" key="1">
    <source>
        <dbReference type="SAM" id="Phobius"/>
    </source>
</evidence>
<dbReference type="Proteomes" id="UP000664844">
    <property type="component" value="Unassembled WGS sequence"/>
</dbReference>
<keyword evidence="1" id="KW-0472">Membrane</keyword>
<reference evidence="2 3" key="1">
    <citation type="submission" date="2021-03" db="EMBL/GenBank/DDBJ databases">
        <title>Metabolic Capacity of the Antarctic Cyanobacterium Phormidium pseudopriestleyi that Sustains Oxygenic Photosynthesis in the Presence of Hydrogen Sulfide.</title>
        <authorList>
            <person name="Lumian J.E."/>
            <person name="Jungblut A.D."/>
            <person name="Dillon M.L."/>
            <person name="Hawes I."/>
            <person name="Doran P.T."/>
            <person name="Mackey T.J."/>
            <person name="Dick G.J."/>
            <person name="Grettenberger C.L."/>
            <person name="Sumner D.Y."/>
        </authorList>
    </citation>
    <scope>NUCLEOTIDE SEQUENCE [LARGE SCALE GENOMIC DNA]</scope>
    <source>
        <strain evidence="2 3">FRX01</strain>
    </source>
</reference>
<evidence type="ECO:0000313" key="3">
    <source>
        <dbReference type="Proteomes" id="UP000664844"/>
    </source>
</evidence>